<evidence type="ECO:0000256" key="8">
    <source>
        <dbReference type="ARBA" id="ARBA00022989"/>
    </source>
</evidence>
<evidence type="ECO:0000256" key="9">
    <source>
        <dbReference type="ARBA" id="ARBA00023136"/>
    </source>
</evidence>
<dbReference type="GO" id="GO:0016757">
    <property type="term" value="F:glycosyltransferase activity"/>
    <property type="evidence" value="ECO:0007669"/>
    <property type="project" value="UniProtKB-KW"/>
</dbReference>
<dbReference type="PANTHER" id="PTHR31741">
    <property type="entry name" value="OS02G0726500 PROTEIN-RELATED"/>
    <property type="match status" value="1"/>
</dbReference>
<evidence type="ECO:0000256" key="6">
    <source>
        <dbReference type="ARBA" id="ARBA00022692"/>
    </source>
</evidence>
<evidence type="ECO:0000313" key="16">
    <source>
        <dbReference type="EMBL" id="EPS67388.1"/>
    </source>
</evidence>
<evidence type="ECO:0000256" key="15">
    <source>
        <dbReference type="SAM" id="Phobius"/>
    </source>
</evidence>
<feature type="region of interest" description="Disordered" evidence="14">
    <location>
        <begin position="407"/>
        <end position="438"/>
    </location>
</feature>
<evidence type="ECO:0000256" key="11">
    <source>
        <dbReference type="ARBA" id="ARBA00023253"/>
    </source>
</evidence>
<evidence type="ECO:0000256" key="4">
    <source>
        <dbReference type="ARBA" id="ARBA00022676"/>
    </source>
</evidence>
<evidence type="ECO:0000256" key="14">
    <source>
        <dbReference type="SAM" id="MobiDB-lite"/>
    </source>
</evidence>
<gene>
    <name evidence="16" type="ORF">M569_07379</name>
</gene>
<dbReference type="EMBL" id="AUSU01003137">
    <property type="protein sequence ID" value="EPS67388.1"/>
    <property type="molecule type" value="Genomic_DNA"/>
</dbReference>
<keyword evidence="5" id="KW-0808">Transferase</keyword>
<dbReference type="GO" id="GO:0005794">
    <property type="term" value="C:Golgi apparatus"/>
    <property type="evidence" value="ECO:0007669"/>
    <property type="project" value="TreeGrafter"/>
</dbReference>
<dbReference type="AlphaFoldDB" id="S8DW50"/>
<organism evidence="16 17">
    <name type="scientific">Genlisea aurea</name>
    <dbReference type="NCBI Taxonomy" id="192259"/>
    <lineage>
        <taxon>Eukaryota</taxon>
        <taxon>Viridiplantae</taxon>
        <taxon>Streptophyta</taxon>
        <taxon>Embryophyta</taxon>
        <taxon>Tracheophyta</taxon>
        <taxon>Spermatophyta</taxon>
        <taxon>Magnoliopsida</taxon>
        <taxon>eudicotyledons</taxon>
        <taxon>Gunneridae</taxon>
        <taxon>Pentapetalae</taxon>
        <taxon>asterids</taxon>
        <taxon>lamiids</taxon>
        <taxon>Lamiales</taxon>
        <taxon>Lentibulariaceae</taxon>
        <taxon>Genlisea</taxon>
    </lineage>
</organism>
<evidence type="ECO:0000256" key="3">
    <source>
        <dbReference type="ARBA" id="ARBA00007737"/>
    </source>
</evidence>
<feature type="compositionally biased region" description="Pro residues" evidence="14">
    <location>
        <begin position="427"/>
        <end position="437"/>
    </location>
</feature>
<dbReference type="InterPro" id="IPR024709">
    <property type="entry name" value="FucosylTrfase_pln"/>
</dbReference>
<dbReference type="OrthoDB" id="743588at2759"/>
<dbReference type="GO" id="GO:0009507">
    <property type="term" value="C:chloroplast"/>
    <property type="evidence" value="ECO:0007669"/>
    <property type="project" value="TreeGrafter"/>
</dbReference>
<evidence type="ECO:0000256" key="5">
    <source>
        <dbReference type="ARBA" id="ARBA00022679"/>
    </source>
</evidence>
<keyword evidence="6 15" id="KW-0812">Transmembrane</keyword>
<keyword evidence="8 15" id="KW-1133">Transmembrane helix</keyword>
<comment type="similarity">
    <text evidence="3">Belongs to the glycosyltransferase GT106 family.</text>
</comment>
<feature type="compositionally biased region" description="Acidic residues" evidence="14">
    <location>
        <begin position="629"/>
        <end position="651"/>
    </location>
</feature>
<proteinExistence type="inferred from homology"/>
<name>S8DW50_9LAMI</name>
<dbReference type="PANTHER" id="PTHR31741:SF6">
    <property type="entry name" value="PROTEIN EMBRYO SAC DEVELOPMENT ARREST 30"/>
    <property type="match status" value="1"/>
</dbReference>
<keyword evidence="17" id="KW-1185">Reference proteome</keyword>
<comment type="pathway">
    <text evidence="2">Glycan metabolism.</text>
</comment>
<dbReference type="Pfam" id="PF10250">
    <property type="entry name" value="O-FucT"/>
    <property type="match status" value="1"/>
</dbReference>
<dbReference type="InterPro" id="IPR019378">
    <property type="entry name" value="GDP-Fuc_O-FucTrfase"/>
</dbReference>
<keyword evidence="11" id="KW-0294">Fucose metabolism</keyword>
<reference evidence="16 17" key="1">
    <citation type="journal article" date="2013" name="BMC Genomics">
        <title>The miniature genome of a carnivorous plant Genlisea aurea contains a low number of genes and short non-coding sequences.</title>
        <authorList>
            <person name="Leushkin E.V."/>
            <person name="Sutormin R.A."/>
            <person name="Nabieva E.R."/>
            <person name="Penin A.A."/>
            <person name="Kondrashov A.S."/>
            <person name="Logacheva M.D."/>
        </authorList>
    </citation>
    <scope>NUCLEOTIDE SEQUENCE [LARGE SCALE GENOMIC DNA]</scope>
</reference>
<keyword evidence="9 15" id="KW-0472">Membrane</keyword>
<comment type="subcellular location">
    <subcellularLocation>
        <location evidence="1">Membrane</location>
        <topology evidence="1">Single-pass type II membrane protein</topology>
    </subcellularLocation>
</comment>
<evidence type="ECO:0000256" key="12">
    <source>
        <dbReference type="ARBA" id="ARBA00023277"/>
    </source>
</evidence>
<feature type="compositionally biased region" description="Acidic residues" evidence="14">
    <location>
        <begin position="661"/>
        <end position="670"/>
    </location>
</feature>
<comment type="caution">
    <text evidence="16">The sequence shown here is derived from an EMBL/GenBank/DDBJ whole genome shotgun (WGS) entry which is preliminary data.</text>
</comment>
<evidence type="ECO:0000313" key="17">
    <source>
        <dbReference type="Proteomes" id="UP000015453"/>
    </source>
</evidence>
<evidence type="ECO:0000256" key="10">
    <source>
        <dbReference type="ARBA" id="ARBA00023180"/>
    </source>
</evidence>
<evidence type="ECO:0000256" key="1">
    <source>
        <dbReference type="ARBA" id="ARBA00004606"/>
    </source>
</evidence>
<keyword evidence="4" id="KW-0328">Glycosyltransferase</keyword>
<protein>
    <recommendedName>
        <fullName evidence="13">O-fucosyltransferase family protein</fullName>
    </recommendedName>
</protein>
<dbReference type="GO" id="GO:0006004">
    <property type="term" value="P:fucose metabolic process"/>
    <property type="evidence" value="ECO:0007669"/>
    <property type="project" value="UniProtKB-KW"/>
</dbReference>
<dbReference type="Proteomes" id="UP000015453">
    <property type="component" value="Unassembled WGS sequence"/>
</dbReference>
<feature type="transmembrane region" description="Helical" evidence="15">
    <location>
        <begin position="12"/>
        <end position="34"/>
    </location>
</feature>
<evidence type="ECO:0000256" key="2">
    <source>
        <dbReference type="ARBA" id="ARBA00004881"/>
    </source>
</evidence>
<dbReference type="GO" id="GO:0016020">
    <property type="term" value="C:membrane"/>
    <property type="evidence" value="ECO:0007669"/>
    <property type="project" value="UniProtKB-SubCell"/>
</dbReference>
<accession>S8DW50</accession>
<evidence type="ECO:0000256" key="7">
    <source>
        <dbReference type="ARBA" id="ARBA00022968"/>
    </source>
</evidence>
<sequence length="670" mass="76133">MAWFERIRIKSRLKWAAVGGFLLSFISLMVHMFLAKSSSEMVYEAAIIPYASIHVNESVPETARYSRRLWRNIESLEPLHSYSKPRSQSYKGPNEPSNGFIYAKIHGGFENIRNSICDLVTVSRLLNATLVLPEIQESMKSRGISSNLNSFSYLYDEKRFIESLANDVVIVKNLPQNFKEARRTKQYPIFKPKRNSPAKFYLDEILPTLKDTKFVGLIVTDGGCLKSALPRSLVELQRLRCRVAFHALHFRSEIVEVANRMVERLRGSGHPYIAYHPGLKRDVLAYHGCAELFQDVHVELIKYRRKQMIKSGIVKDDLEVDSYSRKGNGSCPLMPEEVGLLLQAVGYPTMTRIYLAGSETFGGQRILIPLHSMYAFVDDRTSLCSRDELATVIGQETRLPVDVVDFSSRKKKSPEQIQEEWNRAGPRPRPLPPPPDRPIYQHEKEGWYGWIGEEDEEPVPSPRDLREQSHRLLWDAIDYIVSVEADAFFPGFDNDGSGWPDFSGLVKGHRLYKTASSRTYRPDRKFLALLLNTTSNYRYRPPRNWTVSVREHLNQSTGEEGVARDFYRSKPCLFLAHPSPECTCTTAAAAVKRSPDDAAGNDLKIVYKGQDKCPPEALPQSKAAVRFEDDGEVVQEDASPDAEPVQPEEDQGGQLDIPSLENDEEMDPDE</sequence>
<dbReference type="PIRSF" id="PIRSF009360">
    <property type="entry name" value="UCP009360"/>
    <property type="match status" value="1"/>
</dbReference>
<keyword evidence="10" id="KW-0325">Glycoprotein</keyword>
<evidence type="ECO:0000256" key="13">
    <source>
        <dbReference type="ARBA" id="ARBA00030350"/>
    </source>
</evidence>
<feature type="region of interest" description="Disordered" evidence="14">
    <location>
        <begin position="627"/>
        <end position="670"/>
    </location>
</feature>
<keyword evidence="12" id="KW-0119">Carbohydrate metabolism</keyword>
<keyword evidence="7" id="KW-0735">Signal-anchor</keyword>